<feature type="signal peptide" evidence="1">
    <location>
        <begin position="1"/>
        <end position="19"/>
    </location>
</feature>
<accession>A0A6I4IWI4</accession>
<dbReference type="RefSeq" id="WP_157024933.1">
    <property type="nucleotide sequence ID" value="NZ_WQMS01000001.1"/>
</dbReference>
<comment type="caution">
    <text evidence="2">The sequence shown here is derived from an EMBL/GenBank/DDBJ whole genome shotgun (WGS) entry which is preliminary data.</text>
</comment>
<organism evidence="2 3">
    <name type="scientific">Sphingomonas horti</name>
    <dbReference type="NCBI Taxonomy" id="2682842"/>
    <lineage>
        <taxon>Bacteria</taxon>
        <taxon>Pseudomonadati</taxon>
        <taxon>Pseudomonadota</taxon>
        <taxon>Alphaproteobacteria</taxon>
        <taxon>Sphingomonadales</taxon>
        <taxon>Sphingomonadaceae</taxon>
        <taxon>Sphingomonas</taxon>
    </lineage>
</organism>
<evidence type="ECO:0000313" key="3">
    <source>
        <dbReference type="Proteomes" id="UP000441389"/>
    </source>
</evidence>
<dbReference type="SUPFAM" id="SSF48452">
    <property type="entry name" value="TPR-like"/>
    <property type="match status" value="1"/>
</dbReference>
<proteinExistence type="predicted"/>
<dbReference type="InterPro" id="IPR011990">
    <property type="entry name" value="TPR-like_helical_dom_sf"/>
</dbReference>
<keyword evidence="1" id="KW-0732">Signal</keyword>
<evidence type="ECO:0000256" key="1">
    <source>
        <dbReference type="SAM" id="SignalP"/>
    </source>
</evidence>
<dbReference type="AlphaFoldDB" id="A0A6I4IWI4"/>
<evidence type="ECO:0000313" key="2">
    <source>
        <dbReference type="EMBL" id="MVO76328.1"/>
    </source>
</evidence>
<dbReference type="Proteomes" id="UP000441389">
    <property type="component" value="Unassembled WGS sequence"/>
</dbReference>
<dbReference type="Gene3D" id="1.25.40.10">
    <property type="entry name" value="Tetratricopeptide repeat domain"/>
    <property type="match status" value="1"/>
</dbReference>
<gene>
    <name evidence="2" type="ORF">GON01_00025</name>
</gene>
<dbReference type="EMBL" id="WQMS01000001">
    <property type="protein sequence ID" value="MVO76328.1"/>
    <property type="molecule type" value="Genomic_DNA"/>
</dbReference>
<sequence>MKVSKLALGLALAAGFGMAAPSIAKDKKESAEAAKFTPELSKGFRNAVQPFQKALSAKDYATAQSLLPAVQAAATTPDEKFYVGQFKIALGQGLKDQALLQAGVLESLNSGSAGVEPDRGKFSWYAGQFAFQAKDYPAAIQYLTAAKTAGYHPQDANGQPDSNFEIMLAESYFQTKQIPQGMAVLDQAIKEETAAGRKVPQSWYGRAASIAYQSKNMAEAAKWTRAQVAAYPTAENWRSALVIFGDSNHFDDQTQLDLLRLKRFAGALAGERDYYEYAVLADKIGLPGEAKAVVDEGKAKGAFDASSKAINEIGAAAGAKVAADKASLAASEKSAASAANGKAALGTADAYFGYGDYAKAAQLYKLALQKGGVDAATVNMRLGEALAKAGQTAEAKQAFAQVTGPRAELAQFWTLWVDQNARAAG</sequence>
<keyword evidence="3" id="KW-1185">Reference proteome</keyword>
<name>A0A6I4IWI4_9SPHN</name>
<protein>
    <submittedName>
        <fullName evidence="2">Tetratricopeptide repeat protein</fullName>
    </submittedName>
</protein>
<reference evidence="2 3" key="1">
    <citation type="submission" date="2019-12" db="EMBL/GenBank/DDBJ databases">
        <authorList>
            <person name="Huq M.A."/>
        </authorList>
    </citation>
    <scope>NUCLEOTIDE SEQUENCE [LARGE SCALE GENOMIC DNA]</scope>
    <source>
        <strain evidence="2 3">MAH-20</strain>
    </source>
</reference>
<feature type="chain" id="PRO_5026086507" evidence="1">
    <location>
        <begin position="20"/>
        <end position="425"/>
    </location>
</feature>